<evidence type="ECO:0000313" key="9">
    <source>
        <dbReference type="EMBL" id="CAB3882605.1"/>
    </source>
</evidence>
<evidence type="ECO:0000259" key="8">
    <source>
        <dbReference type="PROSITE" id="PS51384"/>
    </source>
</evidence>
<keyword evidence="3" id="KW-0479">Metal-binding</keyword>
<evidence type="ECO:0000256" key="6">
    <source>
        <dbReference type="ARBA" id="ARBA00023014"/>
    </source>
</evidence>
<dbReference type="Proteomes" id="UP000494117">
    <property type="component" value="Unassembled WGS sequence"/>
</dbReference>
<gene>
    <name evidence="9" type="primary">pobB</name>
    <name evidence="9" type="ORF">LMG26858_03308</name>
</gene>
<dbReference type="PROSITE" id="PS51384">
    <property type="entry name" value="FAD_FR"/>
    <property type="match status" value="1"/>
</dbReference>
<dbReference type="Pfam" id="PF22290">
    <property type="entry name" value="DmmA-like_N"/>
    <property type="match status" value="1"/>
</dbReference>
<dbReference type="Gene3D" id="3.40.50.80">
    <property type="entry name" value="Nucleotide-binding domain of ferredoxin-NADP reductase (FNR) module"/>
    <property type="match status" value="1"/>
</dbReference>
<reference evidence="9 10" key="1">
    <citation type="submission" date="2020-04" db="EMBL/GenBank/DDBJ databases">
        <authorList>
            <person name="De Canck E."/>
        </authorList>
    </citation>
    <scope>NUCLEOTIDE SEQUENCE [LARGE SCALE GENOMIC DNA]</scope>
    <source>
        <strain evidence="9 10">LMG 26858</strain>
    </source>
</reference>
<dbReference type="GO" id="GO:0051213">
    <property type="term" value="F:dioxygenase activity"/>
    <property type="evidence" value="ECO:0007669"/>
    <property type="project" value="UniProtKB-KW"/>
</dbReference>
<dbReference type="SUPFAM" id="SSF54292">
    <property type="entry name" value="2Fe-2S ferredoxin-like"/>
    <property type="match status" value="1"/>
</dbReference>
<accession>A0A6S7DAQ9</accession>
<organism evidence="9 10">
    <name type="scientific">Achromobacter anxifer</name>
    <dbReference type="NCBI Taxonomy" id="1287737"/>
    <lineage>
        <taxon>Bacteria</taxon>
        <taxon>Pseudomonadati</taxon>
        <taxon>Pseudomonadota</taxon>
        <taxon>Betaproteobacteria</taxon>
        <taxon>Burkholderiales</taxon>
        <taxon>Alcaligenaceae</taxon>
        <taxon>Achromobacter</taxon>
    </lineage>
</organism>
<keyword evidence="4 9" id="KW-0560">Oxidoreductase</keyword>
<dbReference type="PRINTS" id="PR00409">
    <property type="entry name" value="PHDIOXRDTASE"/>
</dbReference>
<feature type="domain" description="FAD-binding FR-type" evidence="8">
    <location>
        <begin position="1"/>
        <end position="101"/>
    </location>
</feature>
<keyword evidence="10" id="KW-1185">Reference proteome</keyword>
<evidence type="ECO:0000256" key="5">
    <source>
        <dbReference type="ARBA" id="ARBA00023004"/>
    </source>
</evidence>
<dbReference type="Gene3D" id="3.10.20.30">
    <property type="match status" value="1"/>
</dbReference>
<evidence type="ECO:0000256" key="4">
    <source>
        <dbReference type="ARBA" id="ARBA00023002"/>
    </source>
</evidence>
<keyword evidence="2" id="KW-0001">2Fe-2S</keyword>
<evidence type="ECO:0000256" key="2">
    <source>
        <dbReference type="ARBA" id="ARBA00022714"/>
    </source>
</evidence>
<evidence type="ECO:0000259" key="7">
    <source>
        <dbReference type="PROSITE" id="PS51085"/>
    </source>
</evidence>
<dbReference type="EMBL" id="CADILG010000024">
    <property type="protein sequence ID" value="CAB3882605.1"/>
    <property type="molecule type" value="Genomic_DNA"/>
</dbReference>
<dbReference type="Pfam" id="PF00111">
    <property type="entry name" value="Fer2"/>
    <property type="match status" value="1"/>
</dbReference>
<dbReference type="PANTHER" id="PTHR47354">
    <property type="entry name" value="NADH OXIDOREDUCTASE HCR"/>
    <property type="match status" value="1"/>
</dbReference>
<dbReference type="CDD" id="cd00207">
    <property type="entry name" value="fer2"/>
    <property type="match status" value="1"/>
</dbReference>
<dbReference type="InterPro" id="IPR039261">
    <property type="entry name" value="FNR_nucleotide-bd"/>
</dbReference>
<sequence length="316" mass="33889">MRQLVISRVVREARGVVGLELRDPDGAMLPAFEAGAHVDVALGNGLLRQYSLCGSPAERDCYRLGVGLAPDSRGGSRYIHEQLQAGARIDVSEPRQLFGLHAQADSHLFIAGGIGITPILSMIHACALRGEPWQLLYCARDRDAAAYLSELLPHGDRVRLHIDSEQGGARCDLDAYLAERLAPGRHVYCCGPAPLMDAVATACERAGIAAPRVHFERFAASPSVSSEPGAAFKVRLARSGGCHEVPADKSVLDVLEAAGVAWPYSCREGLCRSCEAGVLSGEIEHRDYVLSDEERAASRSMMVCVSRGCGTLELDV</sequence>
<evidence type="ECO:0000313" key="10">
    <source>
        <dbReference type="Proteomes" id="UP000494117"/>
    </source>
</evidence>
<protein>
    <submittedName>
        <fullName evidence="9">Phenoxybenzoate dioxygenase subunit beta</fullName>
        <ecNumber evidence="9">1.-.-.-</ecNumber>
    </submittedName>
</protein>
<dbReference type="InterPro" id="IPR001041">
    <property type="entry name" value="2Fe-2S_ferredoxin-type"/>
</dbReference>
<dbReference type="RefSeq" id="WP_175208122.1">
    <property type="nucleotide sequence ID" value="NZ_CADILG010000024.1"/>
</dbReference>
<dbReference type="GO" id="GO:0051537">
    <property type="term" value="F:2 iron, 2 sulfur cluster binding"/>
    <property type="evidence" value="ECO:0007669"/>
    <property type="project" value="UniProtKB-KW"/>
</dbReference>
<evidence type="ECO:0000256" key="3">
    <source>
        <dbReference type="ARBA" id="ARBA00022723"/>
    </source>
</evidence>
<keyword evidence="9" id="KW-0223">Dioxygenase</keyword>
<dbReference type="PROSITE" id="PS51085">
    <property type="entry name" value="2FE2S_FER_2"/>
    <property type="match status" value="1"/>
</dbReference>
<keyword evidence="5" id="KW-0408">Iron</keyword>
<dbReference type="CDD" id="cd06185">
    <property type="entry name" value="PDR_like"/>
    <property type="match status" value="1"/>
</dbReference>
<feature type="domain" description="2Fe-2S ferredoxin-type" evidence="7">
    <location>
        <begin position="232"/>
        <end position="316"/>
    </location>
</feature>
<keyword evidence="1" id="KW-0285">Flavoprotein</keyword>
<dbReference type="GO" id="GO:0046872">
    <property type="term" value="F:metal ion binding"/>
    <property type="evidence" value="ECO:0007669"/>
    <property type="project" value="UniProtKB-KW"/>
</dbReference>
<dbReference type="InterPro" id="IPR050415">
    <property type="entry name" value="MRET"/>
</dbReference>
<dbReference type="InterPro" id="IPR017927">
    <property type="entry name" value="FAD-bd_FR_type"/>
</dbReference>
<dbReference type="SUPFAM" id="SSF52343">
    <property type="entry name" value="Ferredoxin reductase-like, C-terminal NADP-linked domain"/>
    <property type="match status" value="1"/>
</dbReference>
<dbReference type="Gene3D" id="2.40.30.10">
    <property type="entry name" value="Translation factors"/>
    <property type="match status" value="1"/>
</dbReference>
<evidence type="ECO:0000256" key="1">
    <source>
        <dbReference type="ARBA" id="ARBA00022630"/>
    </source>
</evidence>
<dbReference type="PANTHER" id="PTHR47354:SF1">
    <property type="entry name" value="CARNITINE MONOOXYGENASE REDUCTASE SUBUNIT"/>
    <property type="match status" value="1"/>
</dbReference>
<proteinExistence type="predicted"/>
<dbReference type="InterPro" id="IPR036010">
    <property type="entry name" value="2Fe-2S_ferredoxin-like_sf"/>
</dbReference>
<keyword evidence="6" id="KW-0411">Iron-sulfur</keyword>
<dbReference type="InterPro" id="IPR054582">
    <property type="entry name" value="DmmA-like_N"/>
</dbReference>
<dbReference type="InterPro" id="IPR017938">
    <property type="entry name" value="Riboflavin_synthase-like_b-brl"/>
</dbReference>
<dbReference type="SUPFAM" id="SSF63380">
    <property type="entry name" value="Riboflavin synthase domain-like"/>
    <property type="match status" value="1"/>
</dbReference>
<dbReference type="InterPro" id="IPR012675">
    <property type="entry name" value="Beta-grasp_dom_sf"/>
</dbReference>
<dbReference type="EC" id="1.-.-.-" evidence="9"/>
<name>A0A6S7DAQ9_9BURK</name>
<dbReference type="AlphaFoldDB" id="A0A6S7DAQ9"/>